<feature type="transmembrane region" description="Helical" evidence="1">
    <location>
        <begin position="65"/>
        <end position="83"/>
    </location>
</feature>
<evidence type="ECO:0000313" key="3">
    <source>
        <dbReference type="Proteomes" id="UP000521943"/>
    </source>
</evidence>
<proteinExistence type="predicted"/>
<dbReference type="EMBL" id="JACGCI010000002">
    <property type="protein sequence ID" value="KAF6765300.1"/>
    <property type="molecule type" value="Genomic_DNA"/>
</dbReference>
<dbReference type="Proteomes" id="UP000521943">
    <property type="component" value="Unassembled WGS sequence"/>
</dbReference>
<organism evidence="2 3">
    <name type="scientific">Ephemerocybe angulata</name>
    <dbReference type="NCBI Taxonomy" id="980116"/>
    <lineage>
        <taxon>Eukaryota</taxon>
        <taxon>Fungi</taxon>
        <taxon>Dikarya</taxon>
        <taxon>Basidiomycota</taxon>
        <taxon>Agaricomycotina</taxon>
        <taxon>Agaricomycetes</taxon>
        <taxon>Agaricomycetidae</taxon>
        <taxon>Agaricales</taxon>
        <taxon>Agaricineae</taxon>
        <taxon>Psathyrellaceae</taxon>
        <taxon>Ephemerocybe</taxon>
    </lineage>
</organism>
<dbReference type="AlphaFoldDB" id="A0A8H6IGN4"/>
<keyword evidence="1" id="KW-0472">Membrane</keyword>
<evidence type="ECO:0000256" key="1">
    <source>
        <dbReference type="SAM" id="Phobius"/>
    </source>
</evidence>
<evidence type="ECO:0000313" key="2">
    <source>
        <dbReference type="EMBL" id="KAF6765300.1"/>
    </source>
</evidence>
<reference evidence="2 3" key="1">
    <citation type="submission" date="2020-07" db="EMBL/GenBank/DDBJ databases">
        <title>Comparative genomics of pyrophilous fungi reveals a link between fire events and developmental genes.</title>
        <authorList>
            <consortium name="DOE Joint Genome Institute"/>
            <person name="Steindorff A.S."/>
            <person name="Carver A."/>
            <person name="Calhoun S."/>
            <person name="Stillman K."/>
            <person name="Liu H."/>
            <person name="Lipzen A."/>
            <person name="Pangilinan J."/>
            <person name="Labutti K."/>
            <person name="Bruns T.D."/>
            <person name="Grigoriev I.V."/>
        </authorList>
    </citation>
    <scope>NUCLEOTIDE SEQUENCE [LARGE SCALE GENOMIC DNA]</scope>
    <source>
        <strain evidence="2 3">CBS 144469</strain>
    </source>
</reference>
<accession>A0A8H6IGN4</accession>
<name>A0A8H6IGN4_9AGAR</name>
<protein>
    <submittedName>
        <fullName evidence="2">Uncharacterized protein</fullName>
    </submittedName>
</protein>
<keyword evidence="1" id="KW-1133">Transmembrane helix</keyword>
<feature type="transmembrane region" description="Helical" evidence="1">
    <location>
        <begin position="90"/>
        <end position="107"/>
    </location>
</feature>
<sequence>MIWPRKWQVGKILFLLTRYTPMLLIASTILNGYKINVVFPPQVCSGLWLTGQVSFTITSWSSDTLNPRILATVALLLCLYALLGSKRRYLAVLLATHTGLFLGTLLQEIGWMREGSYGTVGSFSHPSN</sequence>
<gene>
    <name evidence="2" type="ORF">DFP72DRAFT_839157</name>
</gene>
<comment type="caution">
    <text evidence="2">The sequence shown here is derived from an EMBL/GenBank/DDBJ whole genome shotgun (WGS) entry which is preliminary data.</text>
</comment>
<keyword evidence="1" id="KW-0812">Transmembrane</keyword>
<feature type="transmembrane region" description="Helical" evidence="1">
    <location>
        <begin position="12"/>
        <end position="33"/>
    </location>
</feature>
<keyword evidence="3" id="KW-1185">Reference proteome</keyword>